<reference evidence="3" key="3">
    <citation type="submission" date="2024-02" db="UniProtKB">
        <authorList>
            <consortium name="WormBaseParasite"/>
        </authorList>
    </citation>
    <scope>IDENTIFICATION</scope>
    <source>
        <strain evidence="3">pt0022</strain>
    </source>
</reference>
<dbReference type="AlphaFoldDB" id="A0AAF5PLI1"/>
<feature type="region of interest" description="Disordered" evidence="1">
    <location>
        <begin position="74"/>
        <end position="101"/>
    </location>
</feature>
<sequence length="188" mass="20859">MEMLKKLFVKKCAGLHEGIPGKGSITNNKGNPGSLYHPDKTLPDHCQRNQKFPSFGSDTTLKTAVEMDKNIVNGKSITAGDTSKSSPATSSVDSHKRSQSPDMMLECATSNSSISPRCSQQSISVISDYSSDLSYIKISSFFGMKSMMSVRTSNNTLVEYWWDLTPQNIHTIVINYLYDNDNGRCNQW</sequence>
<feature type="compositionally biased region" description="Polar residues" evidence="1">
    <location>
        <begin position="74"/>
        <end position="92"/>
    </location>
</feature>
<reference evidence="2" key="1">
    <citation type="submission" date="2015-03" db="EMBL/GenBank/DDBJ databases">
        <title>Wuchereria bancrofti Genome Sequencing Papua New Guinea Strain.</title>
        <authorList>
            <person name="Small S.T."/>
            <person name="Serre D."/>
            <person name="Zimmerman P.A."/>
        </authorList>
    </citation>
    <scope>NUCLEOTIDE SEQUENCE [LARGE SCALE GENOMIC DNA]</scope>
    <source>
        <strain evidence="2">pt0022</strain>
    </source>
</reference>
<accession>A0AAF5PLI1</accession>
<proteinExistence type="predicted"/>
<name>A0AAF5PLI1_WUCBA</name>
<evidence type="ECO:0000313" key="2">
    <source>
        <dbReference type="Proteomes" id="UP000093561"/>
    </source>
</evidence>
<organism evidence="2 3">
    <name type="scientific">Wuchereria bancrofti</name>
    <dbReference type="NCBI Taxonomy" id="6293"/>
    <lineage>
        <taxon>Eukaryota</taxon>
        <taxon>Metazoa</taxon>
        <taxon>Ecdysozoa</taxon>
        <taxon>Nematoda</taxon>
        <taxon>Chromadorea</taxon>
        <taxon>Rhabditida</taxon>
        <taxon>Spirurina</taxon>
        <taxon>Spiruromorpha</taxon>
        <taxon>Filarioidea</taxon>
        <taxon>Onchocercidae</taxon>
        <taxon>Wuchereria</taxon>
    </lineage>
</organism>
<evidence type="ECO:0000313" key="3">
    <source>
        <dbReference type="WBParaSite" id="mrna-Wban_02450"/>
    </source>
</evidence>
<evidence type="ECO:0000256" key="1">
    <source>
        <dbReference type="SAM" id="MobiDB-lite"/>
    </source>
</evidence>
<reference evidence="2" key="2">
    <citation type="journal article" date="2016" name="Mol. Ecol.">
        <title>Population genomics of the filarial nematode parasite Wuchereria bancrofti from mosquitoes.</title>
        <authorList>
            <person name="Small S.T."/>
            <person name="Reimer L.J."/>
            <person name="Tisch D.J."/>
            <person name="King C.L."/>
            <person name="Christensen B.M."/>
            <person name="Siba P.M."/>
            <person name="Kazura J.W."/>
            <person name="Serre D."/>
            <person name="Zimmerman P.A."/>
        </authorList>
    </citation>
    <scope>NUCLEOTIDE SEQUENCE</scope>
    <source>
        <strain evidence="2">pt0022</strain>
    </source>
</reference>
<dbReference type="Proteomes" id="UP000093561">
    <property type="component" value="Unassembled WGS sequence"/>
</dbReference>
<dbReference type="WBParaSite" id="mrna-Wban_02450">
    <property type="protein sequence ID" value="mrna-Wban_02450"/>
    <property type="gene ID" value="Wban_02450"/>
</dbReference>
<protein>
    <submittedName>
        <fullName evidence="3">Uncharacterized protein</fullName>
    </submittedName>
</protein>